<evidence type="ECO:0000313" key="9">
    <source>
        <dbReference type="EMBL" id="RYC67336.1"/>
    </source>
</evidence>
<gene>
    <name evidence="9" type="ORF">EQG79_24800</name>
</gene>
<dbReference type="GO" id="GO:0019693">
    <property type="term" value="P:ribose phosphate metabolic process"/>
    <property type="evidence" value="ECO:0007669"/>
    <property type="project" value="TreeGrafter"/>
</dbReference>
<evidence type="ECO:0000256" key="7">
    <source>
        <dbReference type="ARBA" id="ARBA00032272"/>
    </source>
</evidence>
<comment type="caution">
    <text evidence="9">The sequence shown here is derived from an EMBL/GenBank/DDBJ whole genome shotgun (WGS) entry which is preliminary data.</text>
</comment>
<evidence type="ECO:0000256" key="6">
    <source>
        <dbReference type="ARBA" id="ARBA00032162"/>
    </source>
</evidence>
<name>A0A4Q2UEK9_9BACT</name>
<evidence type="ECO:0000256" key="4">
    <source>
        <dbReference type="ARBA" id="ARBA00016377"/>
    </source>
</evidence>
<keyword evidence="5 9" id="KW-0378">Hydrolase</keyword>
<proteinExistence type="inferred from homology"/>
<protein>
    <recommendedName>
        <fullName evidence="4">GDP-mannose pyrophosphatase</fullName>
    </recommendedName>
    <alternativeName>
        <fullName evidence="6">GDP-mannose hydrolase</fullName>
    </alternativeName>
    <alternativeName>
        <fullName evidence="7">GDPMK</fullName>
    </alternativeName>
</protein>
<comment type="similarity">
    <text evidence="3">Belongs to the Nudix hydrolase family. NudK subfamily.</text>
</comment>
<accession>A0A4Q2UEK9</accession>
<dbReference type="GO" id="GO:0006753">
    <property type="term" value="P:nucleoside phosphate metabolic process"/>
    <property type="evidence" value="ECO:0007669"/>
    <property type="project" value="TreeGrafter"/>
</dbReference>
<dbReference type="GO" id="GO:0080041">
    <property type="term" value="F:ADP-ribose pyrophosphohydrolase activity"/>
    <property type="evidence" value="ECO:0007669"/>
    <property type="project" value="TreeGrafter"/>
</dbReference>
<comment type="cofactor">
    <cofactor evidence="2">
        <name>Mg(2+)</name>
        <dbReference type="ChEBI" id="CHEBI:18420"/>
    </cofactor>
</comment>
<dbReference type="Pfam" id="PF00293">
    <property type="entry name" value="NUDIX"/>
    <property type="match status" value="1"/>
</dbReference>
<dbReference type="Gene3D" id="3.90.79.10">
    <property type="entry name" value="Nucleoside Triphosphate Pyrophosphohydrolase"/>
    <property type="match status" value="1"/>
</dbReference>
<feature type="domain" description="Nudix hydrolase" evidence="8">
    <location>
        <begin position="71"/>
        <end position="216"/>
    </location>
</feature>
<sequence>MSDKRRLEAIQDAPKFRFWKSQMESNGLTINEIKDFYVRHRHNGEVLFAMLEVDADTPEGDKIPPALFLKGHAASVLVCLIDQDTREKFVVLVRQRRISDGSHTYEHPAGMVDADDAPDEVAARELGEEIGLEATAADLTKLNPRLWFPSTGTSDEAMHFFYIERELPRDQIMAFHHKDMGNASEFERITTAVTTLPEAHKLVNNVNGLLIHFLYLQHVGDYETMKLL</sequence>
<keyword evidence="10" id="KW-1185">Reference proteome</keyword>
<dbReference type="CDD" id="cd03424">
    <property type="entry name" value="NUDIX_ADPRase_Nudt5_UGPPase_Nudt14"/>
    <property type="match status" value="1"/>
</dbReference>
<dbReference type="PANTHER" id="PTHR11839">
    <property type="entry name" value="UDP/ADP-SUGAR PYROPHOSPHATASE"/>
    <property type="match status" value="1"/>
</dbReference>
<dbReference type="RefSeq" id="WP_129605212.1">
    <property type="nucleotide sequence ID" value="NZ_SBLB01000008.1"/>
</dbReference>
<evidence type="ECO:0000259" key="8">
    <source>
        <dbReference type="PROSITE" id="PS51462"/>
    </source>
</evidence>
<evidence type="ECO:0000256" key="5">
    <source>
        <dbReference type="ARBA" id="ARBA00022801"/>
    </source>
</evidence>
<organism evidence="9 10">
    <name type="scientific">Spirosoma sordidisoli</name>
    <dbReference type="NCBI Taxonomy" id="2502893"/>
    <lineage>
        <taxon>Bacteria</taxon>
        <taxon>Pseudomonadati</taxon>
        <taxon>Bacteroidota</taxon>
        <taxon>Cytophagia</taxon>
        <taxon>Cytophagales</taxon>
        <taxon>Cytophagaceae</taxon>
        <taxon>Spirosoma</taxon>
    </lineage>
</organism>
<dbReference type="InterPro" id="IPR000086">
    <property type="entry name" value="NUDIX_hydrolase_dom"/>
</dbReference>
<dbReference type="InterPro" id="IPR015797">
    <property type="entry name" value="NUDIX_hydrolase-like_dom_sf"/>
</dbReference>
<reference evidence="9 10" key="1">
    <citation type="submission" date="2019-01" db="EMBL/GenBank/DDBJ databases">
        <title>Spirosoma flava sp. nov., a propanil-degrading bacterium isolated from herbicide-contaminated soil.</title>
        <authorList>
            <person name="Zhang L."/>
            <person name="Jiang J.-D."/>
        </authorList>
    </citation>
    <scope>NUCLEOTIDE SEQUENCE [LARGE SCALE GENOMIC DNA]</scope>
    <source>
        <strain evidence="9 10">TY50</strain>
    </source>
</reference>
<evidence type="ECO:0000313" key="10">
    <source>
        <dbReference type="Proteomes" id="UP000290407"/>
    </source>
</evidence>
<dbReference type="Proteomes" id="UP000290407">
    <property type="component" value="Unassembled WGS sequence"/>
</dbReference>
<dbReference type="SUPFAM" id="SSF55811">
    <property type="entry name" value="Nudix"/>
    <property type="match status" value="1"/>
</dbReference>
<evidence type="ECO:0000256" key="2">
    <source>
        <dbReference type="ARBA" id="ARBA00001946"/>
    </source>
</evidence>
<dbReference type="PANTHER" id="PTHR11839:SF18">
    <property type="entry name" value="NUDIX HYDROLASE DOMAIN-CONTAINING PROTEIN"/>
    <property type="match status" value="1"/>
</dbReference>
<dbReference type="GO" id="GO:0080042">
    <property type="term" value="F:ADP-glucose pyrophosphohydrolase activity"/>
    <property type="evidence" value="ECO:0007669"/>
    <property type="project" value="TreeGrafter"/>
</dbReference>
<comment type="catalytic activity">
    <reaction evidence="1">
        <text>GDP-alpha-D-mannose + H2O = alpha-D-mannose 1-phosphate + GMP + 2 H(+)</text>
        <dbReference type="Rhea" id="RHEA:27978"/>
        <dbReference type="ChEBI" id="CHEBI:15377"/>
        <dbReference type="ChEBI" id="CHEBI:15378"/>
        <dbReference type="ChEBI" id="CHEBI:57527"/>
        <dbReference type="ChEBI" id="CHEBI:58115"/>
        <dbReference type="ChEBI" id="CHEBI:58409"/>
    </reaction>
</comment>
<evidence type="ECO:0000256" key="3">
    <source>
        <dbReference type="ARBA" id="ARBA00007275"/>
    </source>
</evidence>
<dbReference type="PROSITE" id="PS51462">
    <property type="entry name" value="NUDIX"/>
    <property type="match status" value="1"/>
</dbReference>
<dbReference type="AlphaFoldDB" id="A0A4Q2UEK9"/>
<dbReference type="EMBL" id="SBLB01000008">
    <property type="protein sequence ID" value="RYC67336.1"/>
    <property type="molecule type" value="Genomic_DNA"/>
</dbReference>
<evidence type="ECO:0000256" key="1">
    <source>
        <dbReference type="ARBA" id="ARBA00000847"/>
    </source>
</evidence>